<feature type="binding site" evidence="7">
    <location>
        <position position="98"/>
    </location>
    <ligand>
        <name>Fe cation</name>
        <dbReference type="ChEBI" id="CHEBI:24875"/>
    </ligand>
</feature>
<dbReference type="PANTHER" id="PTHR41536:SF1">
    <property type="entry name" value="PKHD-TYPE HYDROXYLASE YBIX"/>
    <property type="match status" value="1"/>
</dbReference>
<evidence type="ECO:0000313" key="9">
    <source>
        <dbReference type="EMBL" id="NHK27134.1"/>
    </source>
</evidence>
<dbReference type="InterPro" id="IPR044862">
    <property type="entry name" value="Pro_4_hyd_alph_FE2OG_OXY"/>
</dbReference>
<dbReference type="Proteomes" id="UP000818603">
    <property type="component" value="Unassembled WGS sequence"/>
</dbReference>
<evidence type="ECO:0000256" key="4">
    <source>
        <dbReference type="ARBA" id="ARBA00022964"/>
    </source>
</evidence>
<feature type="binding site" evidence="7">
    <location>
        <position position="157"/>
    </location>
    <ligand>
        <name>Fe cation</name>
        <dbReference type="ChEBI" id="CHEBI:24875"/>
    </ligand>
</feature>
<dbReference type="InterPro" id="IPR006620">
    <property type="entry name" value="Pro_4_hyd_alph"/>
</dbReference>
<dbReference type="PANTHER" id="PTHR41536">
    <property type="entry name" value="PKHD-TYPE HYDROXYLASE YBIX"/>
    <property type="match status" value="1"/>
</dbReference>
<dbReference type="SMART" id="SM00702">
    <property type="entry name" value="P4Hc"/>
    <property type="match status" value="1"/>
</dbReference>
<protein>
    <submittedName>
        <fullName evidence="9">Fe2+-dependent dioxygenase</fullName>
    </submittedName>
</protein>
<evidence type="ECO:0000256" key="5">
    <source>
        <dbReference type="ARBA" id="ARBA00023002"/>
    </source>
</evidence>
<comment type="cofactor">
    <cofactor evidence="1 7">
        <name>L-ascorbate</name>
        <dbReference type="ChEBI" id="CHEBI:38290"/>
    </cofactor>
</comment>
<keyword evidence="6 7" id="KW-0408">Iron</keyword>
<comment type="caution">
    <text evidence="9">The sequence shown here is derived from an EMBL/GenBank/DDBJ whole genome shotgun (WGS) entry which is preliminary data.</text>
</comment>
<sequence>MLLTVSSLLDPAELADVTSALDGLEWKDGTATAGRSARSVKQNLQADLRGRAGQDLHEQILRKLTGHPVVQAAARPKKFSRLVISQTADGGHYGNHTDNAIMGKGTGRLRTDISFTLFLSPPDSYEGGELVVDLPGYTQTLKPDAGDLVLYPSSSIHQVAPVTSGIRLACVGWIESLVRDSFQREILFDLENLRAKMRGQYPQGSAELLTLDKSIANLMRVWAET</sequence>
<dbReference type="NCBIfam" id="NF003974">
    <property type="entry name" value="PRK05467.1-3"/>
    <property type="match status" value="1"/>
</dbReference>
<comment type="cofactor">
    <cofactor evidence="7">
        <name>Fe(2+)</name>
        <dbReference type="ChEBI" id="CHEBI:29033"/>
    </cofactor>
    <text evidence="7">Binds 1 Fe(2+) ion per subunit.</text>
</comment>
<gene>
    <name evidence="9" type="ORF">FF098_004365</name>
</gene>
<keyword evidence="3 7" id="KW-0847">Vitamin C</keyword>
<keyword evidence="10" id="KW-1185">Reference proteome</keyword>
<dbReference type="InterPro" id="IPR023550">
    <property type="entry name" value="PKHD_hydroxylase"/>
</dbReference>
<evidence type="ECO:0000313" key="10">
    <source>
        <dbReference type="Proteomes" id="UP000818603"/>
    </source>
</evidence>
<evidence type="ECO:0000256" key="7">
    <source>
        <dbReference type="HAMAP-Rule" id="MF_00657"/>
    </source>
</evidence>
<evidence type="ECO:0000256" key="1">
    <source>
        <dbReference type="ARBA" id="ARBA00001961"/>
    </source>
</evidence>
<feature type="binding site" evidence="7">
    <location>
        <position position="96"/>
    </location>
    <ligand>
        <name>Fe cation</name>
        <dbReference type="ChEBI" id="CHEBI:24875"/>
    </ligand>
</feature>
<dbReference type="Gene3D" id="2.60.120.620">
    <property type="entry name" value="q2cbj1_9rhob like domain"/>
    <property type="match status" value="1"/>
</dbReference>
<feature type="domain" description="Fe2OG dioxygenase" evidence="8">
    <location>
        <begin position="78"/>
        <end position="176"/>
    </location>
</feature>
<dbReference type="PROSITE" id="PS51471">
    <property type="entry name" value="FE2OG_OXY"/>
    <property type="match status" value="1"/>
</dbReference>
<keyword evidence="5 7" id="KW-0560">Oxidoreductase</keyword>
<dbReference type="RefSeq" id="WP_155137879.1">
    <property type="nucleotide sequence ID" value="NZ_BMGZ01000001.1"/>
</dbReference>
<evidence type="ECO:0000256" key="6">
    <source>
        <dbReference type="ARBA" id="ARBA00023004"/>
    </source>
</evidence>
<dbReference type="GO" id="GO:0051213">
    <property type="term" value="F:dioxygenase activity"/>
    <property type="evidence" value="ECO:0007669"/>
    <property type="project" value="UniProtKB-KW"/>
</dbReference>
<dbReference type="Pfam" id="PF13640">
    <property type="entry name" value="2OG-FeII_Oxy_3"/>
    <property type="match status" value="1"/>
</dbReference>
<proteinExistence type="inferred from homology"/>
<evidence type="ECO:0000256" key="3">
    <source>
        <dbReference type="ARBA" id="ARBA00022896"/>
    </source>
</evidence>
<evidence type="ECO:0000259" key="8">
    <source>
        <dbReference type="PROSITE" id="PS51471"/>
    </source>
</evidence>
<dbReference type="EMBL" id="VCJR02000001">
    <property type="protein sequence ID" value="NHK27134.1"/>
    <property type="molecule type" value="Genomic_DNA"/>
</dbReference>
<accession>A0ABX0HIT8</accession>
<dbReference type="NCBIfam" id="NF003975">
    <property type="entry name" value="PRK05467.1-4"/>
    <property type="match status" value="1"/>
</dbReference>
<dbReference type="HAMAP" id="MF_00657">
    <property type="entry name" value="Hydroxyl_YbiX"/>
    <property type="match status" value="1"/>
</dbReference>
<organism evidence="9 10">
    <name type="scientific">Aquisalinus luteolus</name>
    <dbReference type="NCBI Taxonomy" id="1566827"/>
    <lineage>
        <taxon>Bacteria</taxon>
        <taxon>Pseudomonadati</taxon>
        <taxon>Pseudomonadota</taxon>
        <taxon>Alphaproteobacteria</taxon>
        <taxon>Parvularculales</taxon>
        <taxon>Parvularculaceae</taxon>
        <taxon>Aquisalinus</taxon>
    </lineage>
</organism>
<dbReference type="Gene3D" id="4.10.860.20">
    <property type="entry name" value="Rabenosyn, Rab binding domain"/>
    <property type="match status" value="1"/>
</dbReference>
<reference evidence="9 10" key="1">
    <citation type="submission" date="2020-02" db="EMBL/GenBank/DDBJ databases">
        <title>Genome sequence of Parvularcula flava strain NH6-79.</title>
        <authorList>
            <person name="Abdul Karim M.H."/>
            <person name="Lam M.Q."/>
            <person name="Chen S.J."/>
            <person name="Yahya A."/>
            <person name="Shahir S."/>
            <person name="Shamsir M.S."/>
            <person name="Chong C.S."/>
        </authorList>
    </citation>
    <scope>NUCLEOTIDE SEQUENCE [LARGE SCALE GENOMIC DNA]</scope>
    <source>
        <strain evidence="9 10">NH6-79</strain>
    </source>
</reference>
<keyword evidence="2 7" id="KW-0479">Metal-binding</keyword>
<dbReference type="InterPro" id="IPR005123">
    <property type="entry name" value="Oxoglu/Fe-dep_dioxygenase_dom"/>
</dbReference>
<keyword evidence="4 7" id="KW-0223">Dioxygenase</keyword>
<feature type="binding site" evidence="7">
    <location>
        <position position="167"/>
    </location>
    <ligand>
        <name>2-oxoglutarate</name>
        <dbReference type="ChEBI" id="CHEBI:16810"/>
    </ligand>
</feature>
<evidence type="ECO:0000256" key="2">
    <source>
        <dbReference type="ARBA" id="ARBA00022723"/>
    </source>
</evidence>
<name>A0ABX0HIT8_9PROT</name>